<gene>
    <name evidence="1" type="ORF">NIASO_17465</name>
</gene>
<proteinExistence type="predicted"/>
<organism evidence="1 2">
    <name type="scientific">Niabella soli DSM 19437</name>
    <dbReference type="NCBI Taxonomy" id="929713"/>
    <lineage>
        <taxon>Bacteria</taxon>
        <taxon>Pseudomonadati</taxon>
        <taxon>Bacteroidota</taxon>
        <taxon>Chitinophagia</taxon>
        <taxon>Chitinophagales</taxon>
        <taxon>Chitinophagaceae</taxon>
        <taxon>Niabella</taxon>
    </lineage>
</organism>
<sequence>MPLRGNNGQLGFWLYPKIGNYIAAQQSFIAIRLKPGEIIEVCSGRTHFKESFLSPHLQKSYAMQTHIF</sequence>
<dbReference type="AlphaFoldDB" id="W0F4E8"/>
<evidence type="ECO:0000313" key="2">
    <source>
        <dbReference type="Proteomes" id="UP000003586"/>
    </source>
</evidence>
<reference evidence="1 2" key="1">
    <citation type="submission" date="2013-12" db="EMBL/GenBank/DDBJ databases">
        <authorList>
            <consortium name="DOE Joint Genome Institute"/>
            <person name="Eisen J."/>
            <person name="Huntemann M."/>
            <person name="Han J."/>
            <person name="Chen A."/>
            <person name="Kyrpides N."/>
            <person name="Mavromatis K."/>
            <person name="Markowitz V."/>
            <person name="Palaniappan K."/>
            <person name="Ivanova N."/>
            <person name="Schaumberg A."/>
            <person name="Pati A."/>
            <person name="Liolios K."/>
            <person name="Nordberg H.P."/>
            <person name="Cantor M.N."/>
            <person name="Hua S.X."/>
            <person name="Woyke T."/>
        </authorList>
    </citation>
    <scope>NUCLEOTIDE SEQUENCE [LARGE SCALE GENOMIC DNA]</scope>
    <source>
        <strain evidence="2">DSM 19437</strain>
    </source>
</reference>
<dbReference type="KEGG" id="nso:NIASO_17465"/>
<name>W0F4E8_9BACT</name>
<dbReference type="Proteomes" id="UP000003586">
    <property type="component" value="Chromosome"/>
</dbReference>
<evidence type="ECO:0000313" key="1">
    <source>
        <dbReference type="EMBL" id="AHF17950.1"/>
    </source>
</evidence>
<protein>
    <submittedName>
        <fullName evidence="1">Uncharacterized protein</fullName>
    </submittedName>
</protein>
<keyword evidence="2" id="KW-1185">Reference proteome</keyword>
<dbReference type="EMBL" id="CP007035">
    <property type="protein sequence ID" value="AHF17950.1"/>
    <property type="molecule type" value="Genomic_DNA"/>
</dbReference>
<dbReference type="HOGENOM" id="CLU_2789693_0_0_10"/>
<accession>W0F4E8</accession>